<name>A0A2U3PRK5_9BRAD</name>
<gene>
    <name evidence="2" type="ORF">BRAD3257_0613</name>
</gene>
<dbReference type="AlphaFoldDB" id="A0A2U3PRK5"/>
<reference evidence="2 3" key="1">
    <citation type="submission" date="2018-03" db="EMBL/GenBank/DDBJ databases">
        <authorList>
            <person name="Gully D."/>
        </authorList>
    </citation>
    <scope>NUCLEOTIDE SEQUENCE [LARGE SCALE GENOMIC DNA]</scope>
    <source>
        <strain evidence="2">ORS3257</strain>
    </source>
</reference>
<feature type="compositionally biased region" description="Basic and acidic residues" evidence="1">
    <location>
        <begin position="62"/>
        <end position="82"/>
    </location>
</feature>
<organism evidence="2 3">
    <name type="scientific">Bradyrhizobium vignae</name>
    <dbReference type="NCBI Taxonomy" id="1549949"/>
    <lineage>
        <taxon>Bacteria</taxon>
        <taxon>Pseudomonadati</taxon>
        <taxon>Pseudomonadota</taxon>
        <taxon>Alphaproteobacteria</taxon>
        <taxon>Hyphomicrobiales</taxon>
        <taxon>Nitrobacteraceae</taxon>
        <taxon>Bradyrhizobium</taxon>
    </lineage>
</organism>
<accession>A0A2U3PRK5</accession>
<feature type="region of interest" description="Disordered" evidence="1">
    <location>
        <begin position="1"/>
        <end position="24"/>
    </location>
</feature>
<evidence type="ECO:0000256" key="1">
    <source>
        <dbReference type="SAM" id="MobiDB-lite"/>
    </source>
</evidence>
<feature type="compositionally biased region" description="Low complexity" evidence="1">
    <location>
        <begin position="38"/>
        <end position="48"/>
    </location>
</feature>
<dbReference type="EMBL" id="LS398110">
    <property type="protein sequence ID" value="SPP91774.1"/>
    <property type="molecule type" value="Genomic_DNA"/>
</dbReference>
<feature type="compositionally biased region" description="Basic residues" evidence="1">
    <location>
        <begin position="100"/>
        <end position="112"/>
    </location>
</feature>
<protein>
    <submittedName>
        <fullName evidence="2">Uncharacterized protein</fullName>
    </submittedName>
</protein>
<proteinExistence type="predicted"/>
<sequence length="129" mass="13933">MGATGANSLSLQGAGGRIGGKGRDVKVLGADSAARVVRPLPRARGRALSSARPDVMTDGVPPEEKALTRASRDLSRKRERQGSPRLPSDHQNGNDCRTLPSHKGRIRRRRLRWSSQGETPPHCLPPFLA</sequence>
<evidence type="ECO:0000313" key="3">
    <source>
        <dbReference type="Proteomes" id="UP000246085"/>
    </source>
</evidence>
<evidence type="ECO:0000313" key="2">
    <source>
        <dbReference type="EMBL" id="SPP91774.1"/>
    </source>
</evidence>
<feature type="compositionally biased region" description="Polar residues" evidence="1">
    <location>
        <begin position="1"/>
        <end position="11"/>
    </location>
</feature>
<feature type="region of interest" description="Disordered" evidence="1">
    <location>
        <begin position="38"/>
        <end position="129"/>
    </location>
</feature>
<dbReference type="Proteomes" id="UP000246085">
    <property type="component" value="Chromosome BRAD3257"/>
</dbReference>
<dbReference type="KEGG" id="bvz:BRAD3257_0613"/>